<dbReference type="GO" id="GO:0003723">
    <property type="term" value="F:RNA binding"/>
    <property type="evidence" value="ECO:0007669"/>
    <property type="project" value="InterPro"/>
</dbReference>
<dbReference type="InterPro" id="IPR040000">
    <property type="entry name" value="NOP9"/>
</dbReference>
<feature type="compositionally biased region" description="Basic residues" evidence="2">
    <location>
        <begin position="1"/>
        <end position="10"/>
    </location>
</feature>
<dbReference type="GO" id="GO:0005730">
    <property type="term" value="C:nucleolus"/>
    <property type="evidence" value="ECO:0007669"/>
    <property type="project" value="TreeGrafter"/>
</dbReference>
<keyword evidence="3" id="KW-0812">Transmembrane</keyword>
<dbReference type="Pfam" id="PF22493">
    <property type="entry name" value="PUF_NOP9"/>
    <property type="match status" value="1"/>
</dbReference>
<dbReference type="GO" id="GO:0030688">
    <property type="term" value="C:preribosome, small subunit precursor"/>
    <property type="evidence" value="ECO:0007669"/>
    <property type="project" value="TreeGrafter"/>
</dbReference>
<comment type="caution">
    <text evidence="4">The sequence shown here is derived from an EMBL/GenBank/DDBJ whole genome shotgun (WGS) entry which is preliminary data.</text>
</comment>
<name>A0A2P4Z4Z2_9CRYT</name>
<organism evidence="4 5">
    <name type="scientific">Cryptosporidium meleagridis</name>
    <dbReference type="NCBI Taxonomy" id="93969"/>
    <lineage>
        <taxon>Eukaryota</taxon>
        <taxon>Sar</taxon>
        <taxon>Alveolata</taxon>
        <taxon>Apicomplexa</taxon>
        <taxon>Conoidasida</taxon>
        <taxon>Coccidia</taxon>
        <taxon>Eucoccidiorida</taxon>
        <taxon>Eimeriorina</taxon>
        <taxon>Cryptosporidiidae</taxon>
        <taxon>Cryptosporidium</taxon>
    </lineage>
</organism>
<feature type="region of interest" description="Disordered" evidence="2">
    <location>
        <begin position="1"/>
        <end position="23"/>
    </location>
</feature>
<feature type="compositionally biased region" description="Basic residues" evidence="2">
    <location>
        <begin position="726"/>
        <end position="736"/>
    </location>
</feature>
<dbReference type="PANTHER" id="PTHR13102:SF0">
    <property type="entry name" value="NUCLEOLAR PROTEIN 9"/>
    <property type="match status" value="1"/>
</dbReference>
<dbReference type="GO" id="GO:0000056">
    <property type="term" value="P:ribosomal small subunit export from nucleus"/>
    <property type="evidence" value="ECO:0007669"/>
    <property type="project" value="TreeGrafter"/>
</dbReference>
<reference evidence="4 5" key="1">
    <citation type="submission" date="2014-04" db="EMBL/GenBank/DDBJ databases">
        <title>Comparative Genomics of Cryptosporidium Species.</title>
        <authorList>
            <person name="Silva J.C."/>
            <person name="Su Q."/>
            <person name="Chalmers R."/>
            <person name="Chibucos M.C."/>
            <person name="Elwin K."/>
            <person name="Godinez A."/>
            <person name="Guo F."/>
            <person name="Huynh K."/>
            <person name="Orvis J."/>
            <person name="Ott S."/>
            <person name="Sadzewicz L."/>
            <person name="Sengamalay N."/>
            <person name="Shetty A."/>
            <person name="Sun M."/>
            <person name="Tallon L."/>
            <person name="Xiao L."/>
            <person name="Zhang H."/>
            <person name="Fraser C.M."/>
            <person name="Zhu G."/>
            <person name="Kissinger J."/>
            <person name="Widmer G."/>
        </authorList>
    </citation>
    <scope>NUCLEOTIDE SEQUENCE [LARGE SCALE GENOMIC DNA]</scope>
    <source>
        <strain evidence="4 5">UKMEL1</strain>
    </source>
</reference>
<proteinExistence type="predicted"/>
<dbReference type="Proteomes" id="UP000236928">
    <property type="component" value="Unassembled WGS sequence"/>
</dbReference>
<evidence type="ECO:0000256" key="2">
    <source>
        <dbReference type="SAM" id="MobiDB-lite"/>
    </source>
</evidence>
<evidence type="ECO:0000256" key="3">
    <source>
        <dbReference type="SAM" id="Phobius"/>
    </source>
</evidence>
<dbReference type="GO" id="GO:0000480">
    <property type="term" value="P:endonucleolytic cleavage in 5'-ETS of tricistronic rRNA transcript (SSU-rRNA, 5.8S rRNA, LSU-rRNA)"/>
    <property type="evidence" value="ECO:0007669"/>
    <property type="project" value="TreeGrafter"/>
</dbReference>
<dbReference type="EMBL" id="JIBK01000049">
    <property type="protein sequence ID" value="POM85070.1"/>
    <property type="molecule type" value="Genomic_DNA"/>
</dbReference>
<gene>
    <name evidence="4" type="ORF">CmeUKMEL1_15555</name>
</gene>
<feature type="transmembrane region" description="Helical" evidence="3">
    <location>
        <begin position="612"/>
        <end position="635"/>
    </location>
</feature>
<evidence type="ECO:0000313" key="4">
    <source>
        <dbReference type="EMBL" id="POM85070.1"/>
    </source>
</evidence>
<feature type="region of interest" description="Disordered" evidence="2">
    <location>
        <begin position="722"/>
        <end position="747"/>
    </location>
</feature>
<evidence type="ECO:0000256" key="1">
    <source>
        <dbReference type="ARBA" id="ARBA00022737"/>
    </source>
</evidence>
<dbReference type="GO" id="GO:0030686">
    <property type="term" value="C:90S preribosome"/>
    <property type="evidence" value="ECO:0007669"/>
    <property type="project" value="TreeGrafter"/>
</dbReference>
<dbReference type="OrthoDB" id="9987665at2759"/>
<sequence length="765" mass="88783">MAKEKTKKNKTSKEKKEETTNNVGVNQEDENYYMEILNYYKKIKDMILTGDLLNDEQGCEVLVDRIIEDMRKKDVEIFLMSDQRCSKIFELMLSINILSIKRLMDSINFDILNEKSKIIEENEVFQRLKNCISNYIFIQKSILKHVEESIFDLYGSHVTETALESSAILLSFLKQKKIFYEERSLILEEILEFVRKMGDTLGWVSILTNSTASHVGRTVINITLGKVTMSIDNMEPYILENVGKRNQANKQKYSGKSQNKYKTYECKSIKELKDLVFSSKMDDTSLSSQLLKSIKEDFEGIIGDTYALPSLILFMRALNELISQKNAELVKLFNTILTIIITNGQETDEDIITGYENGDVDSEKISRLLSNSTRNWMNSNLKSRLLETLLEVIPYEFLVIWINSHTNSKEQHDQLFLNDILDSEYGHYIILNLLKSNRVKREEFIPVLKCLDFSKLISRKEFLDILISLIDNCRRLQSEYKYLTKKLWKSIEIDSSEDYQYTFSCLIFQKKKSELLLLEEKKDDSFKSETESMEKRLRITSQGCLMISSLSKFPADTIHPLTSGITYFISKHKNVMLKDILEAPFGIRMIETLVSSTSNIPQSLKKRWIQSYFGNFLNLVLSGTCNYAIIAMFYASDNLFRKMIVEELLNEEQGGGKDVLMSKNFKIFKSLKIESFNKKDDWNNVNEKIDKTRKLFSNIIEEKIDILDNNLEESLSCKSVSSNNKISKKNKNKRNSNSHNVNDLNDVTDDQSMGNILKFIKKSRK</sequence>
<dbReference type="VEuPathDB" id="CryptoDB:CmeUKMEL1_15555"/>
<keyword evidence="1" id="KW-0677">Repeat</keyword>
<dbReference type="PANTHER" id="PTHR13102">
    <property type="entry name" value="NUCLEOLAR PROTEIN 9"/>
    <property type="match status" value="1"/>
</dbReference>
<keyword evidence="3" id="KW-1133">Transmembrane helix</keyword>
<dbReference type="GO" id="GO:0000472">
    <property type="term" value="P:endonucleolytic cleavage to generate mature 5'-end of SSU-rRNA from (SSU-rRNA, 5.8S rRNA, LSU-rRNA)"/>
    <property type="evidence" value="ECO:0007669"/>
    <property type="project" value="TreeGrafter"/>
</dbReference>
<accession>A0A2P4Z4Z2</accession>
<keyword evidence="5" id="KW-1185">Reference proteome</keyword>
<dbReference type="GO" id="GO:0000447">
    <property type="term" value="P:endonucleolytic cleavage in ITS1 to separate SSU-rRNA from 5.8S rRNA and LSU-rRNA from tricistronic rRNA transcript (SSU-rRNA, 5.8S rRNA, LSU-rRNA)"/>
    <property type="evidence" value="ECO:0007669"/>
    <property type="project" value="TreeGrafter"/>
</dbReference>
<evidence type="ECO:0000313" key="5">
    <source>
        <dbReference type="Proteomes" id="UP000236928"/>
    </source>
</evidence>
<keyword evidence="3" id="KW-0472">Membrane</keyword>
<dbReference type="InterPro" id="IPR001313">
    <property type="entry name" value="Pumilio_RNA-bd_rpt"/>
</dbReference>
<protein>
    <submittedName>
        <fullName evidence="4">Uncharacterized protein</fullName>
    </submittedName>
</protein>
<dbReference type="AlphaFoldDB" id="A0A2P4Z4Z2"/>